<dbReference type="AlphaFoldDB" id="A0AAP5QEX2"/>
<dbReference type="Proteomes" id="UP001246473">
    <property type="component" value="Unassembled WGS sequence"/>
</dbReference>
<evidence type="ECO:0000313" key="3">
    <source>
        <dbReference type="Proteomes" id="UP001246473"/>
    </source>
</evidence>
<dbReference type="EMBL" id="JANSLM010000010">
    <property type="protein sequence ID" value="MDT8840962.1"/>
    <property type="molecule type" value="Genomic_DNA"/>
</dbReference>
<proteinExistence type="predicted"/>
<gene>
    <name evidence="2" type="ORF">ParKJ_26385</name>
</gene>
<reference evidence="2" key="1">
    <citation type="submission" date="2022-08" db="EMBL/GenBank/DDBJ databases">
        <authorList>
            <person name="Kim S.-J."/>
        </authorList>
    </citation>
    <scope>NUCLEOTIDE SEQUENCE</scope>
    <source>
        <strain evidence="2">KJ</strain>
    </source>
</reference>
<feature type="compositionally biased region" description="Basic residues" evidence="1">
    <location>
        <begin position="66"/>
        <end position="75"/>
    </location>
</feature>
<organism evidence="2 3">
    <name type="scientific">Paraburkholderia fungorum</name>
    <dbReference type="NCBI Taxonomy" id="134537"/>
    <lineage>
        <taxon>Bacteria</taxon>
        <taxon>Pseudomonadati</taxon>
        <taxon>Pseudomonadota</taxon>
        <taxon>Betaproteobacteria</taxon>
        <taxon>Burkholderiales</taxon>
        <taxon>Burkholderiaceae</taxon>
        <taxon>Paraburkholderia</taxon>
    </lineage>
</organism>
<name>A0AAP5QEX2_9BURK</name>
<evidence type="ECO:0000256" key="1">
    <source>
        <dbReference type="SAM" id="MobiDB-lite"/>
    </source>
</evidence>
<feature type="region of interest" description="Disordered" evidence="1">
    <location>
        <begin position="29"/>
        <end position="84"/>
    </location>
</feature>
<sequence length="84" mass="9158">AVPAIGHPPASSRLTSNTVAFLCGRQRKVGAAPHRGNANRPLTNQGKAKAPKKYHLSSEPTEQTRLRRGKTKNQKPKLSCDKFV</sequence>
<protein>
    <submittedName>
        <fullName evidence="2">Uncharacterized protein</fullName>
    </submittedName>
</protein>
<accession>A0AAP5QEX2</accession>
<comment type="caution">
    <text evidence="2">The sequence shown here is derived from an EMBL/GenBank/DDBJ whole genome shotgun (WGS) entry which is preliminary data.</text>
</comment>
<feature type="non-terminal residue" evidence="2">
    <location>
        <position position="1"/>
    </location>
</feature>
<evidence type="ECO:0000313" key="2">
    <source>
        <dbReference type="EMBL" id="MDT8840962.1"/>
    </source>
</evidence>